<evidence type="ECO:0000313" key="5">
    <source>
        <dbReference type="Proteomes" id="UP001056756"/>
    </source>
</evidence>
<dbReference type="EMBL" id="CP097899">
    <property type="protein sequence ID" value="URN94899.1"/>
    <property type="molecule type" value="Genomic_DNA"/>
</dbReference>
<feature type="domain" description="Copper amine oxidase-like N-terminal" evidence="3">
    <location>
        <begin position="33"/>
        <end position="145"/>
    </location>
</feature>
<dbReference type="AlphaFoldDB" id="A0A9J6ZFF6"/>
<feature type="signal peptide" evidence="2">
    <location>
        <begin position="1"/>
        <end position="23"/>
    </location>
</feature>
<dbReference type="InterPro" id="IPR012854">
    <property type="entry name" value="Cu_amine_oxidase-like_N"/>
</dbReference>
<sequence length="315" mass="34360">MKRLILVVMICCLVVGGTGAISAAGSDIPMFKVNGKLFVTPEGEPAPYVNKDNRTMGSLRLIASALGVESKNIKWSSATNTATLVRGTNTVSVVVGKKEITVNGKKVVMDTIAEMKKGRVFIPARFIAQGLGVKIGYDAATGTVSFNTGEVAKHNFEDYGLTPLVELPLELTANGLKMTVNEAYVYPTSSTEAKALDSKYDIWKFEDAYYLVWVNVTLENVSKKRIATDYSDMLRKVAVMNGAGNELTYSFSWLDKYDGFNNIELLANWELNPGEKLTSNIPFVDLVNKELEFVAISVLNGSSIKEALIAEKGDK</sequence>
<organism evidence="4 5">
    <name type="scientific">Candidatus Pristimantibacillus lignocellulolyticus</name>
    <dbReference type="NCBI Taxonomy" id="2994561"/>
    <lineage>
        <taxon>Bacteria</taxon>
        <taxon>Bacillati</taxon>
        <taxon>Bacillota</taxon>
        <taxon>Bacilli</taxon>
        <taxon>Bacillales</taxon>
        <taxon>Paenibacillaceae</taxon>
        <taxon>Candidatus Pristimantibacillus</taxon>
    </lineage>
</organism>
<gene>
    <name evidence="4" type="ORF">NAG76_01165</name>
</gene>
<dbReference type="KEGG" id="plig:NAG76_01165"/>
<dbReference type="InterPro" id="IPR029050">
    <property type="entry name" value="Immunoprotect_excell_Ig-like"/>
</dbReference>
<dbReference type="SUPFAM" id="SSF55383">
    <property type="entry name" value="Copper amine oxidase, domain N"/>
    <property type="match status" value="1"/>
</dbReference>
<accession>A0A9J6ZFF6</accession>
<evidence type="ECO:0000313" key="4">
    <source>
        <dbReference type="EMBL" id="URN94899.1"/>
    </source>
</evidence>
<evidence type="ECO:0000256" key="2">
    <source>
        <dbReference type="SAM" id="SignalP"/>
    </source>
</evidence>
<feature type="chain" id="PRO_5039908315" evidence="2">
    <location>
        <begin position="24"/>
        <end position="315"/>
    </location>
</feature>
<dbReference type="Gene3D" id="2.60.40.1240">
    <property type="match status" value="1"/>
</dbReference>
<dbReference type="Gene3D" id="3.30.457.10">
    <property type="entry name" value="Copper amine oxidase-like, N-terminal domain"/>
    <property type="match status" value="1"/>
</dbReference>
<dbReference type="Proteomes" id="UP001056756">
    <property type="component" value="Chromosome"/>
</dbReference>
<name>A0A9J6ZFF6_9BACL</name>
<evidence type="ECO:0000259" key="3">
    <source>
        <dbReference type="Pfam" id="PF07833"/>
    </source>
</evidence>
<protein>
    <submittedName>
        <fullName evidence="4">Copper amine oxidase N-terminal domain-containing protein</fullName>
    </submittedName>
</protein>
<dbReference type="InterPro" id="IPR036582">
    <property type="entry name" value="Mao_N_sf"/>
</dbReference>
<evidence type="ECO:0000256" key="1">
    <source>
        <dbReference type="ARBA" id="ARBA00022729"/>
    </source>
</evidence>
<reference evidence="4" key="1">
    <citation type="submission" date="2022-05" db="EMBL/GenBank/DDBJ databases">
        <title>Novel bacterial taxa in a minimal lignocellulolytic consortium and its capacity to transform plastics disclosed by genome-resolved metagenomics.</title>
        <authorList>
            <person name="Rodriguez C.A.D."/>
            <person name="Diaz-Garcia L."/>
            <person name="Herrera K."/>
            <person name="Tarazona N.A."/>
            <person name="Sproer C."/>
            <person name="Overmann J."/>
            <person name="Jimenez D.J."/>
        </authorList>
    </citation>
    <scope>NUCLEOTIDE SEQUENCE</scope>
    <source>
        <strain evidence="4">MAG5</strain>
    </source>
</reference>
<dbReference type="Pfam" id="PF07833">
    <property type="entry name" value="Cu_amine_oxidN1"/>
    <property type="match status" value="1"/>
</dbReference>
<proteinExistence type="predicted"/>
<keyword evidence="1 2" id="KW-0732">Signal</keyword>